<gene>
    <name evidence="9" type="ORF">BJX66DRAFT_298217</name>
</gene>
<dbReference type="Proteomes" id="UP001610563">
    <property type="component" value="Unassembled WGS sequence"/>
</dbReference>
<evidence type="ECO:0000313" key="9">
    <source>
        <dbReference type="EMBL" id="KAL2797096.1"/>
    </source>
</evidence>
<keyword evidence="8" id="KW-0408">Iron</keyword>
<keyword evidence="7" id="KW-0560">Oxidoreductase</keyword>
<protein>
    <recommendedName>
        <fullName evidence="11">Phytanoyl-CoA dioxygenase family protein</fullName>
    </recommendedName>
</protein>
<evidence type="ECO:0000256" key="8">
    <source>
        <dbReference type="ARBA" id="ARBA00023004"/>
    </source>
</evidence>
<dbReference type="Gene3D" id="2.60.120.620">
    <property type="entry name" value="q2cbj1_9rhob like domain"/>
    <property type="match status" value="1"/>
</dbReference>
<accession>A0ABR4GDJ8</accession>
<evidence type="ECO:0000256" key="6">
    <source>
        <dbReference type="ARBA" id="ARBA00022964"/>
    </source>
</evidence>
<evidence type="ECO:0000256" key="1">
    <source>
        <dbReference type="ARBA" id="ARBA00001962"/>
    </source>
</evidence>
<reference evidence="9 10" key="1">
    <citation type="submission" date="2024-07" db="EMBL/GenBank/DDBJ databases">
        <title>Section-level genome sequencing and comparative genomics of Aspergillus sections Usti and Cavernicolus.</title>
        <authorList>
            <consortium name="Lawrence Berkeley National Laboratory"/>
            <person name="Nybo J.L."/>
            <person name="Vesth T.C."/>
            <person name="Theobald S."/>
            <person name="Frisvad J.C."/>
            <person name="Larsen T.O."/>
            <person name="Kjaerboelling I."/>
            <person name="Rothschild-Mancinelli K."/>
            <person name="Lyhne E.K."/>
            <person name="Kogle M.E."/>
            <person name="Barry K."/>
            <person name="Clum A."/>
            <person name="Na H."/>
            <person name="Ledsgaard L."/>
            <person name="Lin J."/>
            <person name="Lipzen A."/>
            <person name="Kuo A."/>
            <person name="Riley R."/>
            <person name="Mondo S."/>
            <person name="Labutti K."/>
            <person name="Haridas S."/>
            <person name="Pangalinan J."/>
            <person name="Salamov A.A."/>
            <person name="Simmons B.A."/>
            <person name="Magnuson J.K."/>
            <person name="Chen J."/>
            <person name="Drula E."/>
            <person name="Henrissat B."/>
            <person name="Wiebenga A."/>
            <person name="Lubbers R.J."/>
            <person name="Gomes A.C."/>
            <person name="Makela M.R."/>
            <person name="Stajich J."/>
            <person name="Grigoriev I.V."/>
            <person name="Mortensen U.H."/>
            <person name="De Vries R.P."/>
            <person name="Baker S.E."/>
            <person name="Andersen M.R."/>
        </authorList>
    </citation>
    <scope>NUCLEOTIDE SEQUENCE [LARGE SCALE GENOMIC DNA]</scope>
    <source>
        <strain evidence="9 10">CBS 209.92</strain>
    </source>
</reference>
<comment type="caution">
    <text evidence="9">The sequence shown here is derived from an EMBL/GenBank/DDBJ whole genome shotgun (WGS) entry which is preliminary data.</text>
</comment>
<comment type="pathway">
    <text evidence="2">Secondary metabolite biosynthesis.</text>
</comment>
<proteinExistence type="inferred from homology"/>
<comment type="cofactor">
    <cofactor evidence="1">
        <name>Fe cation</name>
        <dbReference type="ChEBI" id="CHEBI:24875"/>
    </cofactor>
</comment>
<evidence type="ECO:0008006" key="11">
    <source>
        <dbReference type="Google" id="ProtNLM"/>
    </source>
</evidence>
<keyword evidence="10" id="KW-1185">Reference proteome</keyword>
<evidence type="ECO:0000256" key="4">
    <source>
        <dbReference type="ARBA" id="ARBA00011738"/>
    </source>
</evidence>
<evidence type="ECO:0000313" key="10">
    <source>
        <dbReference type="Proteomes" id="UP001610563"/>
    </source>
</evidence>
<evidence type="ECO:0000256" key="2">
    <source>
        <dbReference type="ARBA" id="ARBA00005179"/>
    </source>
</evidence>
<name>A0ABR4GDJ8_9EURO</name>
<organism evidence="9 10">
    <name type="scientific">Aspergillus keveii</name>
    <dbReference type="NCBI Taxonomy" id="714993"/>
    <lineage>
        <taxon>Eukaryota</taxon>
        <taxon>Fungi</taxon>
        <taxon>Dikarya</taxon>
        <taxon>Ascomycota</taxon>
        <taxon>Pezizomycotina</taxon>
        <taxon>Eurotiomycetes</taxon>
        <taxon>Eurotiomycetidae</taxon>
        <taxon>Eurotiales</taxon>
        <taxon>Aspergillaceae</taxon>
        <taxon>Aspergillus</taxon>
        <taxon>Aspergillus subgen. Nidulantes</taxon>
    </lineage>
</organism>
<keyword evidence="6" id="KW-0223">Dioxygenase</keyword>
<dbReference type="InterPro" id="IPR008775">
    <property type="entry name" value="Phytyl_CoA_dOase-like"/>
</dbReference>
<sequence length="355" mass="39268">MKFYIPYTLTSMPVVIYSYISTFQCITQLFHHYRRPTNRNLITMPNPPHQSQNPEVVELDASAPIEQIVDIIKRDGGIIIKNFVSPEIIDKIQEEAQPYYSKLGKYEGKLFDAADPPLSGFAGKSPTFAHEAINHPTYREVAKALLKEESTVYRDGKRYKTVSYPVLAVSEAFNRGSPSTAQQLHRDDMAQHFEHLEGSGESSLLGLLLAGVDTNFENGATQVIVGSHKWPEACIRGPADRSLCSTCEMSKGDAVFIIGSIWHGAGENKTNPPERRIIYSCHMTRGSMRADENQFVGLEMDVVKTYEPEVQALLGYSVARPSCGHVDGEDPIVLVGGREDPFGYGDLGGQVVVDA</sequence>
<comment type="subunit">
    <text evidence="4">Homodimer.</text>
</comment>
<keyword evidence="5" id="KW-0479">Metal-binding</keyword>
<dbReference type="SUPFAM" id="SSF51197">
    <property type="entry name" value="Clavaminate synthase-like"/>
    <property type="match status" value="1"/>
</dbReference>
<dbReference type="EMBL" id="JBFTWV010000021">
    <property type="protein sequence ID" value="KAL2797096.1"/>
    <property type="molecule type" value="Genomic_DNA"/>
</dbReference>
<dbReference type="Pfam" id="PF05721">
    <property type="entry name" value="PhyH"/>
    <property type="match status" value="1"/>
</dbReference>
<dbReference type="PANTHER" id="PTHR20883">
    <property type="entry name" value="PHYTANOYL-COA DIOXYGENASE DOMAIN CONTAINING 1"/>
    <property type="match status" value="1"/>
</dbReference>
<dbReference type="PANTHER" id="PTHR20883:SF45">
    <property type="entry name" value="PHYTANOYL-COA DIOXYGENASE FAMILY PROTEIN"/>
    <property type="match status" value="1"/>
</dbReference>
<evidence type="ECO:0000256" key="3">
    <source>
        <dbReference type="ARBA" id="ARBA00005830"/>
    </source>
</evidence>
<evidence type="ECO:0000256" key="5">
    <source>
        <dbReference type="ARBA" id="ARBA00022723"/>
    </source>
</evidence>
<comment type="similarity">
    <text evidence="3">Belongs to the PhyH family.</text>
</comment>
<evidence type="ECO:0000256" key="7">
    <source>
        <dbReference type="ARBA" id="ARBA00023002"/>
    </source>
</evidence>